<comment type="caution">
    <text evidence="1">The sequence shown here is derived from an EMBL/GenBank/DDBJ whole genome shotgun (WGS) entry which is preliminary data.</text>
</comment>
<dbReference type="Proteomes" id="UP001234178">
    <property type="component" value="Unassembled WGS sequence"/>
</dbReference>
<keyword evidence="2" id="KW-1185">Reference proteome</keyword>
<name>A0ABR0AZU4_9CRUS</name>
<evidence type="ECO:0000313" key="2">
    <source>
        <dbReference type="Proteomes" id="UP001234178"/>
    </source>
</evidence>
<proteinExistence type="predicted"/>
<dbReference type="EMBL" id="JAOYFB010000039">
    <property type="protein sequence ID" value="KAK4030654.1"/>
    <property type="molecule type" value="Genomic_DNA"/>
</dbReference>
<accession>A0ABR0AZU4</accession>
<reference evidence="1 2" key="1">
    <citation type="journal article" date="2023" name="Nucleic Acids Res.">
        <title>The hologenome of Daphnia magna reveals possible DNA methylation and microbiome-mediated evolution of the host genome.</title>
        <authorList>
            <person name="Chaturvedi A."/>
            <person name="Li X."/>
            <person name="Dhandapani V."/>
            <person name="Marshall H."/>
            <person name="Kissane S."/>
            <person name="Cuenca-Cambronero M."/>
            <person name="Asole G."/>
            <person name="Calvet F."/>
            <person name="Ruiz-Romero M."/>
            <person name="Marangio P."/>
            <person name="Guigo R."/>
            <person name="Rago D."/>
            <person name="Mirbahai L."/>
            <person name="Eastwood N."/>
            <person name="Colbourne J.K."/>
            <person name="Zhou J."/>
            <person name="Mallon E."/>
            <person name="Orsini L."/>
        </authorList>
    </citation>
    <scope>NUCLEOTIDE SEQUENCE [LARGE SCALE GENOMIC DNA]</scope>
    <source>
        <strain evidence="1">LRV0_1</strain>
    </source>
</reference>
<organism evidence="1 2">
    <name type="scientific">Daphnia magna</name>
    <dbReference type="NCBI Taxonomy" id="35525"/>
    <lineage>
        <taxon>Eukaryota</taxon>
        <taxon>Metazoa</taxon>
        <taxon>Ecdysozoa</taxon>
        <taxon>Arthropoda</taxon>
        <taxon>Crustacea</taxon>
        <taxon>Branchiopoda</taxon>
        <taxon>Diplostraca</taxon>
        <taxon>Cladocera</taxon>
        <taxon>Anomopoda</taxon>
        <taxon>Daphniidae</taxon>
        <taxon>Daphnia</taxon>
    </lineage>
</organism>
<sequence>MEMLFAVIIHRNIYDYEVIPIHEIPQIMLDFPGRSGHINVVTGELVWVLCVGTDALQLVCSKGEFRTTLVCHSLKKTSKLEYLITLSSADEDAISIQNPSLSSFVEHKDENTLVHNDIFENVIECDSDQNIPSQASKISLPLGKMMTKLTAHYNVSETAITFLTKELLAIKTL</sequence>
<gene>
    <name evidence="1" type="ORF">OUZ56_023926</name>
</gene>
<protein>
    <submittedName>
        <fullName evidence="1">Uncharacterized protein</fullName>
    </submittedName>
</protein>
<evidence type="ECO:0000313" key="1">
    <source>
        <dbReference type="EMBL" id="KAK4030654.1"/>
    </source>
</evidence>